<dbReference type="EMBL" id="JANSHE010002400">
    <property type="protein sequence ID" value="KAJ2992245.1"/>
    <property type="molecule type" value="Genomic_DNA"/>
</dbReference>
<organism evidence="1 2">
    <name type="scientific">Trametes sanguinea</name>
    <dbReference type="NCBI Taxonomy" id="158606"/>
    <lineage>
        <taxon>Eukaryota</taxon>
        <taxon>Fungi</taxon>
        <taxon>Dikarya</taxon>
        <taxon>Basidiomycota</taxon>
        <taxon>Agaricomycotina</taxon>
        <taxon>Agaricomycetes</taxon>
        <taxon>Polyporales</taxon>
        <taxon>Polyporaceae</taxon>
        <taxon>Trametes</taxon>
    </lineage>
</organism>
<gene>
    <name evidence="1" type="ORF">NUW54_g7982</name>
</gene>
<evidence type="ECO:0000313" key="2">
    <source>
        <dbReference type="Proteomes" id="UP001144978"/>
    </source>
</evidence>
<keyword evidence="2" id="KW-1185">Reference proteome</keyword>
<sequence length="265" mass="29078">MLTAWLISASECFFAYRVYLIGFKSKLIACVAVACVLAANGMLINLTTIPIHPEVPRVCHVAVCIVTTTIGFENRNLSEYAEKTRVLTVAFLALSASCDYMLSGTIFVSLYRSRAKHARHVHPSSVLGVLLLYVLNTGLLVGSVSELCVRHTGIYADPGVIQYNAGNSNNHVYPITLFSVLNSRQLFVSRGIRIFNDQPFGREIISRANRLATVERWNVPQAQDDMMPSVINVKVVAEIEVHGRGDTDSSSDYDPKPLPPVGHGS</sequence>
<evidence type="ECO:0000313" key="1">
    <source>
        <dbReference type="EMBL" id="KAJ2992245.1"/>
    </source>
</evidence>
<name>A0ACC1PGK0_9APHY</name>
<proteinExistence type="predicted"/>
<reference evidence="1" key="1">
    <citation type="submission" date="2022-08" db="EMBL/GenBank/DDBJ databases">
        <title>Genome Sequence of Pycnoporus sanguineus.</title>
        <authorList>
            <person name="Buettner E."/>
        </authorList>
    </citation>
    <scope>NUCLEOTIDE SEQUENCE</scope>
    <source>
        <strain evidence="1">CG-C14</strain>
    </source>
</reference>
<accession>A0ACC1PGK0</accession>
<dbReference type="Proteomes" id="UP001144978">
    <property type="component" value="Unassembled WGS sequence"/>
</dbReference>
<protein>
    <submittedName>
        <fullName evidence="1">Uncharacterized protein</fullName>
    </submittedName>
</protein>
<comment type="caution">
    <text evidence="1">The sequence shown here is derived from an EMBL/GenBank/DDBJ whole genome shotgun (WGS) entry which is preliminary data.</text>
</comment>